<feature type="domain" description="BHLH" evidence="7">
    <location>
        <begin position="69"/>
        <end position="118"/>
    </location>
</feature>
<dbReference type="PANTHER" id="PTHR46665">
    <property type="entry name" value="TRANSCRIPTION FACTOR BHLH041-RELATED-RELATED"/>
    <property type="match status" value="1"/>
</dbReference>
<evidence type="ECO:0000256" key="3">
    <source>
        <dbReference type="ARBA" id="ARBA00023163"/>
    </source>
</evidence>
<dbReference type="GO" id="GO:0005634">
    <property type="term" value="C:nucleus"/>
    <property type="evidence" value="ECO:0007669"/>
    <property type="project" value="UniProtKB-SubCell"/>
</dbReference>
<evidence type="ECO:0000259" key="7">
    <source>
        <dbReference type="PROSITE" id="PS50888"/>
    </source>
</evidence>
<evidence type="ECO:0000256" key="1">
    <source>
        <dbReference type="ARBA" id="ARBA00004123"/>
    </source>
</evidence>
<keyword evidence="3" id="KW-0804">Transcription</keyword>
<dbReference type="Proteomes" id="UP001237642">
    <property type="component" value="Unassembled WGS sequence"/>
</dbReference>
<feature type="coiled-coil region" evidence="5">
    <location>
        <begin position="108"/>
        <end position="135"/>
    </location>
</feature>
<dbReference type="Pfam" id="PF00010">
    <property type="entry name" value="HLH"/>
    <property type="match status" value="1"/>
</dbReference>
<reference evidence="8" key="2">
    <citation type="submission" date="2023-05" db="EMBL/GenBank/DDBJ databases">
        <authorList>
            <person name="Schelkunov M.I."/>
        </authorList>
    </citation>
    <scope>NUCLEOTIDE SEQUENCE</scope>
    <source>
        <strain evidence="8">Hsosn_3</strain>
        <tissue evidence="8">Leaf</tissue>
    </source>
</reference>
<dbReference type="SUPFAM" id="SSF47459">
    <property type="entry name" value="HLH, helix-loop-helix DNA-binding domain"/>
    <property type="match status" value="1"/>
</dbReference>
<keyword evidence="2" id="KW-0805">Transcription regulation</keyword>
<sequence>MEHFFETDFTWLEEVFLARPSAFVSYTQHKLDETPAFERHNINIKRRMTEFLISNSTATMQRNEFSEKERSREHVMNERMRREKQTQSYMRLHSMLPSRTKRDKLSITTTAAREVEELKKRREELKRHKTELNKMLGARETSSEGSEMEEAKIRINVARPSSGVDSMLEVLKCLKQTSSNIRLIQSKFLPQQFSAILGIETKVGAAEVEDGIHRTLIQVEERFGFNRVQPS</sequence>
<dbReference type="InterPro" id="IPR044658">
    <property type="entry name" value="bHLH92/bHLH041-like"/>
</dbReference>
<feature type="compositionally biased region" description="Basic and acidic residues" evidence="6">
    <location>
        <begin position="64"/>
        <end position="85"/>
    </location>
</feature>
<dbReference type="Gene3D" id="4.10.280.10">
    <property type="entry name" value="Helix-loop-helix DNA-binding domain"/>
    <property type="match status" value="1"/>
</dbReference>
<evidence type="ECO:0000256" key="6">
    <source>
        <dbReference type="SAM" id="MobiDB-lite"/>
    </source>
</evidence>
<evidence type="ECO:0000256" key="4">
    <source>
        <dbReference type="ARBA" id="ARBA00023242"/>
    </source>
</evidence>
<feature type="region of interest" description="Disordered" evidence="6">
    <location>
        <begin position="64"/>
        <end position="86"/>
    </location>
</feature>
<accession>A0AAD8I9J7</accession>
<dbReference type="InterPro" id="IPR011598">
    <property type="entry name" value="bHLH_dom"/>
</dbReference>
<comment type="subcellular location">
    <subcellularLocation>
        <location evidence="1">Nucleus</location>
    </subcellularLocation>
</comment>
<dbReference type="AlphaFoldDB" id="A0AAD8I9J7"/>
<dbReference type="PROSITE" id="PS50888">
    <property type="entry name" value="BHLH"/>
    <property type="match status" value="1"/>
</dbReference>
<keyword evidence="4" id="KW-0539">Nucleus</keyword>
<dbReference type="PANTHER" id="PTHR46665:SF6">
    <property type="entry name" value="TRANSCRIPTION FACTOR BHLH92"/>
    <property type="match status" value="1"/>
</dbReference>
<name>A0AAD8I9J7_9APIA</name>
<evidence type="ECO:0000313" key="9">
    <source>
        <dbReference type="Proteomes" id="UP001237642"/>
    </source>
</evidence>
<proteinExistence type="predicted"/>
<dbReference type="InterPro" id="IPR036638">
    <property type="entry name" value="HLH_DNA-bd_sf"/>
</dbReference>
<dbReference type="EMBL" id="JAUIZM010000006">
    <property type="protein sequence ID" value="KAK1379900.1"/>
    <property type="molecule type" value="Genomic_DNA"/>
</dbReference>
<keyword evidence="9" id="KW-1185">Reference proteome</keyword>
<organism evidence="8 9">
    <name type="scientific">Heracleum sosnowskyi</name>
    <dbReference type="NCBI Taxonomy" id="360622"/>
    <lineage>
        <taxon>Eukaryota</taxon>
        <taxon>Viridiplantae</taxon>
        <taxon>Streptophyta</taxon>
        <taxon>Embryophyta</taxon>
        <taxon>Tracheophyta</taxon>
        <taxon>Spermatophyta</taxon>
        <taxon>Magnoliopsida</taxon>
        <taxon>eudicotyledons</taxon>
        <taxon>Gunneridae</taxon>
        <taxon>Pentapetalae</taxon>
        <taxon>asterids</taxon>
        <taxon>campanulids</taxon>
        <taxon>Apiales</taxon>
        <taxon>Apiaceae</taxon>
        <taxon>Apioideae</taxon>
        <taxon>apioid superclade</taxon>
        <taxon>Tordylieae</taxon>
        <taxon>Tordyliinae</taxon>
        <taxon>Heracleum</taxon>
    </lineage>
</organism>
<comment type="caution">
    <text evidence="8">The sequence shown here is derived from an EMBL/GenBank/DDBJ whole genome shotgun (WGS) entry which is preliminary data.</text>
</comment>
<dbReference type="GO" id="GO:0046983">
    <property type="term" value="F:protein dimerization activity"/>
    <property type="evidence" value="ECO:0007669"/>
    <property type="project" value="InterPro"/>
</dbReference>
<reference evidence="8" key="1">
    <citation type="submission" date="2023-02" db="EMBL/GenBank/DDBJ databases">
        <title>Genome of toxic invasive species Heracleum sosnowskyi carries increased number of genes despite the absence of recent whole-genome duplications.</title>
        <authorList>
            <person name="Schelkunov M."/>
            <person name="Shtratnikova V."/>
            <person name="Makarenko M."/>
            <person name="Klepikova A."/>
            <person name="Omelchenko D."/>
            <person name="Novikova G."/>
            <person name="Obukhova E."/>
            <person name="Bogdanov V."/>
            <person name="Penin A."/>
            <person name="Logacheva M."/>
        </authorList>
    </citation>
    <scope>NUCLEOTIDE SEQUENCE</scope>
    <source>
        <strain evidence="8">Hsosn_3</strain>
        <tissue evidence="8">Leaf</tissue>
    </source>
</reference>
<evidence type="ECO:0000313" key="8">
    <source>
        <dbReference type="EMBL" id="KAK1379900.1"/>
    </source>
</evidence>
<keyword evidence="5" id="KW-0175">Coiled coil</keyword>
<gene>
    <name evidence="8" type="ORF">POM88_026644</name>
</gene>
<protein>
    <submittedName>
        <fullName evidence="8">Transcription factor bHLH92</fullName>
    </submittedName>
</protein>
<evidence type="ECO:0000256" key="5">
    <source>
        <dbReference type="SAM" id="Coils"/>
    </source>
</evidence>
<evidence type="ECO:0000256" key="2">
    <source>
        <dbReference type="ARBA" id="ARBA00023015"/>
    </source>
</evidence>